<dbReference type="EMBL" id="ML996103">
    <property type="protein sequence ID" value="KAF2739740.1"/>
    <property type="molecule type" value="Genomic_DNA"/>
</dbReference>
<name>A0A9P4V8Q1_9PLEO</name>
<sequence>MARSLSQFFLRRVPLISFPSVAIFKSPRQARVMGKSASRNTGRGLQHLTLRCFASLCLFLAHLQQCISGPPFARRVRARRVGSNAPALYRQVDDAVLVLYIHASVLGASTCRSKRRNTALMNGPQGNIPDLQPSIALPLQQGGESR</sequence>
<reference evidence="2" key="1">
    <citation type="journal article" date="2020" name="Stud. Mycol.">
        <title>101 Dothideomycetes genomes: a test case for predicting lifestyles and emergence of pathogens.</title>
        <authorList>
            <person name="Haridas S."/>
            <person name="Albert R."/>
            <person name="Binder M."/>
            <person name="Bloem J."/>
            <person name="Labutti K."/>
            <person name="Salamov A."/>
            <person name="Andreopoulos B."/>
            <person name="Baker S."/>
            <person name="Barry K."/>
            <person name="Bills G."/>
            <person name="Bluhm B."/>
            <person name="Cannon C."/>
            <person name="Castanera R."/>
            <person name="Culley D."/>
            <person name="Daum C."/>
            <person name="Ezra D."/>
            <person name="Gonzalez J."/>
            <person name="Henrissat B."/>
            <person name="Kuo A."/>
            <person name="Liang C."/>
            <person name="Lipzen A."/>
            <person name="Lutzoni F."/>
            <person name="Magnuson J."/>
            <person name="Mondo S."/>
            <person name="Nolan M."/>
            <person name="Ohm R."/>
            <person name="Pangilinan J."/>
            <person name="Park H.-J."/>
            <person name="Ramirez L."/>
            <person name="Alfaro M."/>
            <person name="Sun H."/>
            <person name="Tritt A."/>
            <person name="Yoshinaga Y."/>
            <person name="Zwiers L.-H."/>
            <person name="Turgeon B."/>
            <person name="Goodwin S."/>
            <person name="Spatafora J."/>
            <person name="Crous P."/>
            <person name="Grigoriev I."/>
        </authorList>
    </citation>
    <scope>NUCLEOTIDE SEQUENCE</scope>
    <source>
        <strain evidence="2">CBS 125425</strain>
    </source>
</reference>
<proteinExistence type="predicted"/>
<keyword evidence="3" id="KW-1185">Reference proteome</keyword>
<comment type="caution">
    <text evidence="2">The sequence shown here is derived from an EMBL/GenBank/DDBJ whole genome shotgun (WGS) entry which is preliminary data.</text>
</comment>
<organism evidence="2 3">
    <name type="scientific">Polyplosphaeria fusca</name>
    <dbReference type="NCBI Taxonomy" id="682080"/>
    <lineage>
        <taxon>Eukaryota</taxon>
        <taxon>Fungi</taxon>
        <taxon>Dikarya</taxon>
        <taxon>Ascomycota</taxon>
        <taxon>Pezizomycotina</taxon>
        <taxon>Dothideomycetes</taxon>
        <taxon>Pleosporomycetidae</taxon>
        <taxon>Pleosporales</taxon>
        <taxon>Tetraplosphaeriaceae</taxon>
        <taxon>Polyplosphaeria</taxon>
    </lineage>
</organism>
<feature type="region of interest" description="Disordered" evidence="1">
    <location>
        <begin position="119"/>
        <end position="146"/>
    </location>
</feature>
<gene>
    <name evidence="2" type="ORF">EJ04DRAFT_519384</name>
</gene>
<dbReference type="AlphaFoldDB" id="A0A9P4V8Q1"/>
<dbReference type="Proteomes" id="UP000799444">
    <property type="component" value="Unassembled WGS sequence"/>
</dbReference>
<accession>A0A9P4V8Q1</accession>
<evidence type="ECO:0000313" key="2">
    <source>
        <dbReference type="EMBL" id="KAF2739740.1"/>
    </source>
</evidence>
<evidence type="ECO:0000313" key="3">
    <source>
        <dbReference type="Proteomes" id="UP000799444"/>
    </source>
</evidence>
<evidence type="ECO:0000256" key="1">
    <source>
        <dbReference type="SAM" id="MobiDB-lite"/>
    </source>
</evidence>
<protein>
    <submittedName>
        <fullName evidence="2">Uncharacterized protein</fullName>
    </submittedName>
</protein>